<feature type="binding site" evidence="8">
    <location>
        <position position="469"/>
    </location>
    <ligand>
        <name>Zn(2+)</name>
        <dbReference type="ChEBI" id="CHEBI:29105"/>
        <label>1</label>
    </ligand>
</feature>
<feature type="binding site" evidence="8">
    <location>
        <position position="460"/>
    </location>
    <ligand>
        <name>Zn(2+)</name>
        <dbReference type="ChEBI" id="CHEBI:29105"/>
        <label>2</label>
    </ligand>
</feature>
<evidence type="ECO:0000256" key="10">
    <source>
        <dbReference type="SAM" id="Coils"/>
    </source>
</evidence>
<evidence type="ECO:0000313" key="14">
    <source>
        <dbReference type="Proteomes" id="UP001159428"/>
    </source>
</evidence>
<keyword evidence="5 8" id="KW-0862">Zinc</keyword>
<feature type="non-terminal residue" evidence="13">
    <location>
        <position position="1"/>
    </location>
</feature>
<evidence type="ECO:0000256" key="1">
    <source>
        <dbReference type="ARBA" id="ARBA00004123"/>
    </source>
</evidence>
<evidence type="ECO:0000256" key="11">
    <source>
        <dbReference type="SAM" id="MobiDB-lite"/>
    </source>
</evidence>
<comment type="caution">
    <text evidence="13">The sequence shown here is derived from an EMBL/GenBank/DDBJ whole genome shotgun (WGS) entry which is preliminary data.</text>
</comment>
<evidence type="ECO:0000256" key="7">
    <source>
        <dbReference type="PIRSR" id="PIRSR628651-50"/>
    </source>
</evidence>
<feature type="binding site" evidence="8">
    <location>
        <position position="466"/>
    </location>
    <ligand>
        <name>Zn(2+)</name>
        <dbReference type="ChEBI" id="CHEBI:29105"/>
        <label>1</label>
    </ligand>
</feature>
<keyword evidence="10" id="KW-0175">Coiled coil</keyword>
<dbReference type="EMBL" id="CALNXJ010000027">
    <property type="protein sequence ID" value="CAH3133044.1"/>
    <property type="molecule type" value="Genomic_DNA"/>
</dbReference>
<feature type="site" description="Histone H3K4me3 binding" evidence="7">
    <location>
        <position position="456"/>
    </location>
</feature>
<feature type="binding site" evidence="8">
    <location>
        <position position="442"/>
    </location>
    <ligand>
        <name>Zn(2+)</name>
        <dbReference type="ChEBI" id="CHEBI:29105"/>
        <label>1</label>
    </ligand>
</feature>
<evidence type="ECO:0000256" key="8">
    <source>
        <dbReference type="PIRSR" id="PIRSR628651-51"/>
    </source>
</evidence>
<dbReference type="PROSITE" id="PS50016">
    <property type="entry name" value="ZF_PHD_2"/>
    <property type="match status" value="1"/>
</dbReference>
<proteinExistence type="inferred from homology"/>
<evidence type="ECO:0000256" key="5">
    <source>
        <dbReference type="ARBA" id="ARBA00022833"/>
    </source>
</evidence>
<comment type="subcellular location">
    <subcellularLocation>
        <location evidence="1">Nucleus</location>
    </subcellularLocation>
</comment>
<evidence type="ECO:0000256" key="3">
    <source>
        <dbReference type="ARBA" id="ARBA00022723"/>
    </source>
</evidence>
<dbReference type="AlphaFoldDB" id="A0AAU9X0P3"/>
<evidence type="ECO:0000256" key="4">
    <source>
        <dbReference type="ARBA" id="ARBA00022771"/>
    </source>
</evidence>
<keyword evidence="14" id="KW-1185">Reference proteome</keyword>
<dbReference type="GO" id="GO:0005634">
    <property type="term" value="C:nucleus"/>
    <property type="evidence" value="ECO:0007669"/>
    <property type="project" value="UniProtKB-SubCell"/>
</dbReference>
<keyword evidence="4 9" id="KW-0863">Zinc-finger</keyword>
<dbReference type="InterPro" id="IPR028651">
    <property type="entry name" value="ING_fam"/>
</dbReference>
<reference evidence="13 14" key="1">
    <citation type="submission" date="2022-05" db="EMBL/GenBank/DDBJ databases">
        <authorList>
            <consortium name="Genoscope - CEA"/>
            <person name="William W."/>
        </authorList>
    </citation>
    <scope>NUCLEOTIDE SEQUENCE [LARGE SCALE GENOMIC DNA]</scope>
</reference>
<feature type="domain" description="PHD-type" evidence="12">
    <location>
        <begin position="439"/>
        <end position="488"/>
    </location>
</feature>
<feature type="site" description="Histone H3K4me3 binding" evidence="7">
    <location>
        <position position="452"/>
    </location>
</feature>
<dbReference type="Gene3D" id="3.30.40.10">
    <property type="entry name" value="Zinc/RING finger domain, C3HC4 (zinc finger)"/>
    <property type="match status" value="1"/>
</dbReference>
<evidence type="ECO:0000313" key="13">
    <source>
        <dbReference type="EMBL" id="CAH3133044.1"/>
    </source>
</evidence>
<keyword evidence="6" id="KW-0539">Nucleus</keyword>
<feature type="binding site" evidence="8">
    <location>
        <position position="444"/>
    </location>
    <ligand>
        <name>Zn(2+)</name>
        <dbReference type="ChEBI" id="CHEBI:29105"/>
        <label>1</label>
    </ligand>
</feature>
<dbReference type="InterPro" id="IPR013083">
    <property type="entry name" value="Znf_RING/FYVE/PHD"/>
</dbReference>
<feature type="site" description="Histone H3K4me3 binding" evidence="7">
    <location>
        <position position="441"/>
    </location>
</feature>
<dbReference type="InterPro" id="IPR019787">
    <property type="entry name" value="Znf_PHD-finger"/>
</dbReference>
<name>A0AAU9X0P3_9CNID</name>
<dbReference type="GO" id="GO:0008270">
    <property type="term" value="F:zinc ion binding"/>
    <property type="evidence" value="ECO:0007669"/>
    <property type="project" value="UniProtKB-KW"/>
</dbReference>
<dbReference type="InterPro" id="IPR059153">
    <property type="entry name" value="NSD_PHD-1st"/>
</dbReference>
<protein>
    <recommendedName>
        <fullName evidence="12">PHD-type domain-containing protein</fullName>
    </recommendedName>
</protein>
<comment type="similarity">
    <text evidence="2">Belongs to the ING family.</text>
</comment>
<dbReference type="InterPro" id="IPR019786">
    <property type="entry name" value="Zinc_finger_PHD-type_CS"/>
</dbReference>
<keyword evidence="3 8" id="KW-0479">Metal-binding</keyword>
<dbReference type="Pfam" id="PF23011">
    <property type="entry name" value="PHD-1st_NSD"/>
    <property type="match status" value="1"/>
</dbReference>
<dbReference type="Proteomes" id="UP001159428">
    <property type="component" value="Unassembled WGS sequence"/>
</dbReference>
<dbReference type="CDD" id="cd15505">
    <property type="entry name" value="PHD_ING"/>
    <property type="match status" value="1"/>
</dbReference>
<evidence type="ECO:0000256" key="2">
    <source>
        <dbReference type="ARBA" id="ARBA00010210"/>
    </source>
</evidence>
<accession>A0AAU9X0P3</accession>
<sequence>QGLSNKKARKEYGIHCLGKLNEEVEDALSQAEELRKAVNTLANVEEKATLQALRINVEDSECSDEESEGECIMQESSGDENEDDGLMEASKVQRKTDSLPRSRAAVFSILRENNLNWFTFVGELQLLLITDRHILRRKVPAKVCKTLVKFPTIGKDIEDFVEEHRVGADQWRRTGVFTFDGNQKKGPKPETTTRTDYVNKYASVIQTTSVMFLGTSTTAERCVGVVKAQHLYKKNAAQHALDLVMLQSKDELEPWMKDKAVDCIRVDGAWDEGPSHHEVQFYWTERNFLLGKKATIVTTRHSGGSYLNQVGMQNGCLAIAHSNLGCYGHFLRPKECVEHIRQLGMKDCMLTPPSAIIKEAFEKSQKSKTTISSLEITELAKQTLLPEHDVSFWLQHLESIKERRAEGVKKAQAKRRCSRGIRTSKAKSKRAAKPKDRDVVYCWCQEGEYGEMIACDNVACPIEWFHFECLGLTAAPAGRWLCPDCEDSNR</sequence>
<gene>
    <name evidence="13" type="ORF">PMEA_00015347</name>
</gene>
<dbReference type="PROSITE" id="PS01359">
    <property type="entry name" value="ZF_PHD_1"/>
    <property type="match status" value="1"/>
</dbReference>
<feature type="binding site" evidence="8">
    <location>
        <position position="482"/>
    </location>
    <ligand>
        <name>Zn(2+)</name>
        <dbReference type="ChEBI" id="CHEBI:29105"/>
        <label>2</label>
    </ligand>
</feature>
<organism evidence="13 14">
    <name type="scientific">Pocillopora meandrina</name>
    <dbReference type="NCBI Taxonomy" id="46732"/>
    <lineage>
        <taxon>Eukaryota</taxon>
        <taxon>Metazoa</taxon>
        <taxon>Cnidaria</taxon>
        <taxon>Anthozoa</taxon>
        <taxon>Hexacorallia</taxon>
        <taxon>Scleractinia</taxon>
        <taxon>Astrocoeniina</taxon>
        <taxon>Pocilloporidae</taxon>
        <taxon>Pocillopora</taxon>
    </lineage>
</organism>
<evidence type="ECO:0000259" key="12">
    <source>
        <dbReference type="PROSITE" id="PS50016"/>
    </source>
</evidence>
<evidence type="ECO:0000256" key="6">
    <source>
        <dbReference type="ARBA" id="ARBA00023242"/>
    </source>
</evidence>
<dbReference type="InterPro" id="IPR011011">
    <property type="entry name" value="Znf_FYVE_PHD"/>
</dbReference>
<feature type="coiled-coil region" evidence="10">
    <location>
        <begin position="17"/>
        <end position="47"/>
    </location>
</feature>
<feature type="binding site" evidence="8">
    <location>
        <position position="455"/>
    </location>
    <ligand>
        <name>Zn(2+)</name>
        <dbReference type="ChEBI" id="CHEBI:29105"/>
        <label>2</label>
    </ligand>
</feature>
<evidence type="ECO:0000256" key="9">
    <source>
        <dbReference type="PROSITE-ProRule" id="PRU00146"/>
    </source>
</evidence>
<feature type="region of interest" description="Disordered" evidence="11">
    <location>
        <begin position="63"/>
        <end position="84"/>
    </location>
</feature>
<dbReference type="SUPFAM" id="SSF57903">
    <property type="entry name" value="FYVE/PHD zinc finger"/>
    <property type="match status" value="1"/>
</dbReference>
<feature type="binding site" evidence="8">
    <location>
        <position position="485"/>
    </location>
    <ligand>
        <name>Zn(2+)</name>
        <dbReference type="ChEBI" id="CHEBI:29105"/>
        <label>2</label>
    </ligand>
</feature>
<dbReference type="InterPro" id="IPR001965">
    <property type="entry name" value="Znf_PHD"/>
</dbReference>
<dbReference type="SMART" id="SM00249">
    <property type="entry name" value="PHD"/>
    <property type="match status" value="1"/>
</dbReference>
<dbReference type="PANTHER" id="PTHR10333">
    <property type="entry name" value="INHIBITOR OF GROWTH PROTEIN"/>
    <property type="match status" value="1"/>
</dbReference>
<feature type="site" description="Histone H3K4me3 binding" evidence="7">
    <location>
        <position position="464"/>
    </location>
</feature>